<organism evidence="2 3">
    <name type="scientific">Acanthocheilonema viteae</name>
    <name type="common">Filarial nematode worm</name>
    <name type="synonym">Dipetalonema viteae</name>
    <dbReference type="NCBI Taxonomy" id="6277"/>
    <lineage>
        <taxon>Eukaryota</taxon>
        <taxon>Metazoa</taxon>
        <taxon>Ecdysozoa</taxon>
        <taxon>Nematoda</taxon>
        <taxon>Chromadorea</taxon>
        <taxon>Rhabditida</taxon>
        <taxon>Spirurina</taxon>
        <taxon>Spiruromorpha</taxon>
        <taxon>Filarioidea</taxon>
        <taxon>Onchocercidae</taxon>
        <taxon>Acanthocheilonema</taxon>
    </lineage>
</organism>
<name>A0A498SQ38_ACAVI</name>
<feature type="compositionally biased region" description="Low complexity" evidence="1">
    <location>
        <begin position="353"/>
        <end position="366"/>
    </location>
</feature>
<dbReference type="OrthoDB" id="5863393at2759"/>
<feature type="compositionally biased region" description="Basic and acidic residues" evidence="1">
    <location>
        <begin position="267"/>
        <end position="283"/>
    </location>
</feature>
<feature type="compositionally biased region" description="Basic and acidic residues" evidence="1">
    <location>
        <begin position="157"/>
        <end position="186"/>
    </location>
</feature>
<feature type="compositionally biased region" description="Basic and acidic residues" evidence="1">
    <location>
        <begin position="245"/>
        <end position="259"/>
    </location>
</feature>
<accession>A0A498SQ38</accession>
<feature type="non-terminal residue" evidence="2">
    <location>
        <position position="1"/>
    </location>
</feature>
<gene>
    <name evidence="2" type="ORF">NAV_LOCUS8861</name>
</gene>
<feature type="compositionally biased region" description="Low complexity" evidence="1">
    <location>
        <begin position="204"/>
        <end position="217"/>
    </location>
</feature>
<feature type="compositionally biased region" description="Polar residues" evidence="1">
    <location>
        <begin position="303"/>
        <end position="337"/>
    </location>
</feature>
<reference evidence="2 3" key="1">
    <citation type="submission" date="2018-08" db="EMBL/GenBank/DDBJ databases">
        <authorList>
            <person name="Laetsch R D."/>
            <person name="Stevens L."/>
            <person name="Kumar S."/>
            <person name="Blaxter L. M."/>
        </authorList>
    </citation>
    <scope>NUCLEOTIDE SEQUENCE [LARGE SCALE GENOMIC DNA]</scope>
</reference>
<evidence type="ECO:0000313" key="2">
    <source>
        <dbReference type="EMBL" id="VBB34070.1"/>
    </source>
</evidence>
<feature type="compositionally biased region" description="Pro residues" evidence="1">
    <location>
        <begin position="493"/>
        <end position="502"/>
    </location>
</feature>
<protein>
    <submittedName>
        <fullName evidence="2">Uncharacterized protein</fullName>
    </submittedName>
</protein>
<proteinExistence type="predicted"/>
<feature type="region of interest" description="Disordered" evidence="1">
    <location>
        <begin position="492"/>
        <end position="511"/>
    </location>
</feature>
<evidence type="ECO:0000313" key="3">
    <source>
        <dbReference type="Proteomes" id="UP000276991"/>
    </source>
</evidence>
<feature type="compositionally biased region" description="Polar residues" evidence="1">
    <location>
        <begin position="405"/>
        <end position="432"/>
    </location>
</feature>
<dbReference type="EMBL" id="UPTC01003009">
    <property type="protein sequence ID" value="VBB34070.1"/>
    <property type="molecule type" value="Genomic_DNA"/>
</dbReference>
<keyword evidence="3" id="KW-1185">Reference proteome</keyword>
<feature type="region of interest" description="Disordered" evidence="1">
    <location>
        <begin position="353"/>
        <end position="432"/>
    </location>
</feature>
<dbReference type="AlphaFoldDB" id="A0A498SQ38"/>
<feature type="region of interest" description="Disordered" evidence="1">
    <location>
        <begin position="42"/>
        <end position="61"/>
    </location>
</feature>
<feature type="region of interest" description="Disordered" evidence="1">
    <location>
        <begin position="147"/>
        <end position="337"/>
    </location>
</feature>
<evidence type="ECO:0000256" key="1">
    <source>
        <dbReference type="SAM" id="MobiDB-lite"/>
    </source>
</evidence>
<sequence length="511" mass="56569">VAPSIATLPPPPVAPQLNIAVAVKGAEPTRRIDLSDYKLRNNAAQQQQQPSNSQNSAAQAQRRNFMRPDVLPQTVAKGLDLSLPPIIANGKFDCMHLKMYFINFTMSNKPDPVKPNEAKVVQMSKSGTPKPTTSQKPAITNAVKQLQPMRQPAGAIEQERHKKPKLDDYDKDLKHRRIEKTNAEGSHHRKRLYENSVAVNQPDSTVTATSVTPSPKSGTPKPAERHNPVTPLNHMASGGCSTISRSREEAAPQPLKRDNNGAGNNNRSRDESVSSRQRDDVGSLKRARQTAPLIALLPTPPASNTVSAVSTNSQNSKYNMSTVQPNRSNHIGERTNTSTNWAVTNDYYLGSSSNNASRFSQSSGSSNHRHYSSSSVGRTKSREPLLSTPDTGNSYYKRSRPRPHSPTTSATSNTYRQSHRQPSPGSRTGSGYSSFTRRYYCQRYVYKIKPRQSSPKYRCGEWRRRSWRSHEFYSSYADTNLANASSVLANFSLPPPPLPPPNEELEDGEVL</sequence>
<dbReference type="Proteomes" id="UP000276991">
    <property type="component" value="Unassembled WGS sequence"/>
</dbReference>